<organism evidence="2 3">
    <name type="scientific">Segatella buccae ATCC 33574</name>
    <dbReference type="NCBI Taxonomy" id="873513"/>
    <lineage>
        <taxon>Bacteria</taxon>
        <taxon>Pseudomonadati</taxon>
        <taxon>Bacteroidota</taxon>
        <taxon>Bacteroidia</taxon>
        <taxon>Bacteroidales</taxon>
        <taxon>Prevotellaceae</taxon>
        <taxon>Segatella</taxon>
    </lineage>
</organism>
<evidence type="ECO:0000256" key="1">
    <source>
        <dbReference type="SAM" id="Phobius"/>
    </source>
</evidence>
<feature type="transmembrane region" description="Helical" evidence="1">
    <location>
        <begin position="110"/>
        <end position="137"/>
    </location>
</feature>
<keyword evidence="1" id="KW-1133">Transmembrane helix</keyword>
<feature type="transmembrane region" description="Helical" evidence="1">
    <location>
        <begin position="49"/>
        <end position="68"/>
    </location>
</feature>
<proteinExistence type="predicted"/>
<comment type="caution">
    <text evidence="2">The sequence shown here is derived from an EMBL/GenBank/DDBJ whole genome shotgun (WGS) entry which is preliminary data.</text>
</comment>
<dbReference type="STRING" id="873513.HMPREF6485_2786"/>
<gene>
    <name evidence="2" type="ORF">HMPREF6485_2786</name>
</gene>
<name>E6KAZ9_9BACT</name>
<dbReference type="InterPro" id="IPR045692">
    <property type="entry name" value="DUF6057"/>
</dbReference>
<accession>E6KAZ9</accession>
<keyword evidence="1" id="KW-0472">Membrane</keyword>
<feature type="transmembrane region" description="Helical" evidence="1">
    <location>
        <begin position="12"/>
        <end position="29"/>
    </location>
</feature>
<dbReference type="Proteomes" id="UP000003112">
    <property type="component" value="Unassembled WGS sequence"/>
</dbReference>
<keyword evidence="1" id="KW-0812">Transmembrane</keyword>
<protein>
    <submittedName>
        <fullName evidence="2">Uncharacterized protein</fullName>
    </submittedName>
</protein>
<dbReference type="GeneID" id="93537386"/>
<feature type="transmembrane region" description="Helical" evidence="1">
    <location>
        <begin position="80"/>
        <end position="98"/>
    </location>
</feature>
<dbReference type="RefSeq" id="WP_004346970.1">
    <property type="nucleotide sequence ID" value="NZ_GL586311.1"/>
</dbReference>
<dbReference type="AlphaFoldDB" id="E6KAZ9"/>
<evidence type="ECO:0000313" key="3">
    <source>
        <dbReference type="Proteomes" id="UP000003112"/>
    </source>
</evidence>
<dbReference type="HOGENOM" id="CLU_061780_0_0_10"/>
<reference evidence="2 3" key="1">
    <citation type="submission" date="2010-10" db="EMBL/GenBank/DDBJ databases">
        <authorList>
            <person name="Muzny D."/>
            <person name="Qin X."/>
            <person name="Deng J."/>
            <person name="Jiang H."/>
            <person name="Liu Y."/>
            <person name="Qu J."/>
            <person name="Song X.-Z."/>
            <person name="Zhang L."/>
            <person name="Thornton R."/>
            <person name="Coyle M."/>
            <person name="Francisco L."/>
            <person name="Jackson L."/>
            <person name="Javaid M."/>
            <person name="Korchina V."/>
            <person name="Kovar C."/>
            <person name="Mata R."/>
            <person name="Mathew T."/>
            <person name="Ngo R."/>
            <person name="Nguyen L."/>
            <person name="Nguyen N."/>
            <person name="Okwuonu G."/>
            <person name="Ongeri F."/>
            <person name="Pham C."/>
            <person name="Simmons D."/>
            <person name="Wilczek-Boney K."/>
            <person name="Hale W."/>
            <person name="Jakkamsetti A."/>
            <person name="Pham P."/>
            <person name="Ruth R."/>
            <person name="San Lucas F."/>
            <person name="Warren J."/>
            <person name="Zhang J."/>
            <person name="Zhao Z."/>
            <person name="Zhou C."/>
            <person name="Zhu D."/>
            <person name="Lee S."/>
            <person name="Bess C."/>
            <person name="Blankenburg K."/>
            <person name="Forbes L."/>
            <person name="Fu Q."/>
            <person name="Gubbala S."/>
            <person name="Hirani K."/>
            <person name="Jayaseelan J.C."/>
            <person name="Lara F."/>
            <person name="Munidasa M."/>
            <person name="Palculict T."/>
            <person name="Patil S."/>
            <person name="Pu L.-L."/>
            <person name="Saada N."/>
            <person name="Tang L."/>
            <person name="Weissenberger G."/>
            <person name="Zhu Y."/>
            <person name="Hemphill L."/>
            <person name="Shang Y."/>
            <person name="Youmans B."/>
            <person name="Ayvaz T."/>
            <person name="Ross M."/>
            <person name="Santibanez J."/>
            <person name="Aqrawi P."/>
            <person name="Gross S."/>
            <person name="Joshi V."/>
            <person name="Fowler G."/>
            <person name="Nazareth L."/>
            <person name="Reid J."/>
            <person name="Worley K."/>
            <person name="Petrosino J."/>
            <person name="Highlander S."/>
            <person name="Gibbs R."/>
        </authorList>
    </citation>
    <scope>NUCLEOTIDE SEQUENCE [LARGE SCALE GENOMIC DNA]</scope>
    <source>
        <strain evidence="2 3">ATCC 33574</strain>
    </source>
</reference>
<dbReference type="Pfam" id="PF19529">
    <property type="entry name" value="DUF6057"/>
    <property type="match status" value="1"/>
</dbReference>
<dbReference type="EMBL" id="AEPD01000051">
    <property type="protein sequence ID" value="EFU29287.1"/>
    <property type="molecule type" value="Genomic_DNA"/>
</dbReference>
<keyword evidence="3" id="KW-1185">Reference proteome</keyword>
<dbReference type="eggNOG" id="ENOG5033UUG">
    <property type="taxonomic scope" value="Bacteria"/>
</dbReference>
<evidence type="ECO:0000313" key="2">
    <source>
        <dbReference type="EMBL" id="EFU29287.1"/>
    </source>
</evidence>
<sequence>MTFNIKNSTAAMRMACAIVFVVFTFLFVYDYQTDLIAYTQHVLSRGATTYNRIVGAVVITLALTLLSVGVRAVLKLRARFHALVYFPSLLLLALLAGGQTDGAGDLSFGFWMWAFPLSLVVYAGVLFFCHGILNLHIDISQDRWYSQMMWENMLLLLLQFAFTVGISNHDDVFHEQLCAERLLAEGHHEEALDACSRIAAPDTVLTCLRAMALSRMGTLGERMFEKPVTGGSTALQPDGHAVRLAMLPADSFYCYVGKRPMRPMSTIGYLHFLERHHLARRPAADYLLTACLLDKDLDGFVSTVGRYYKVDSLLPKHYREALTLYTHTRSTPRLVYHNNVMDADFQDYQALERKFPDKRERQTALRATYGNTYWYYWQYGR</sequence>